<feature type="region of interest" description="Disordered" evidence="1">
    <location>
        <begin position="60"/>
        <end position="130"/>
    </location>
</feature>
<feature type="compositionally biased region" description="Basic and acidic residues" evidence="1">
    <location>
        <begin position="60"/>
        <end position="71"/>
    </location>
</feature>
<evidence type="ECO:0000313" key="2">
    <source>
        <dbReference type="EMBL" id="KAH1098232.1"/>
    </source>
</evidence>
<organism evidence="2 3">
    <name type="scientific">Gossypium stocksii</name>
    <dbReference type="NCBI Taxonomy" id="47602"/>
    <lineage>
        <taxon>Eukaryota</taxon>
        <taxon>Viridiplantae</taxon>
        <taxon>Streptophyta</taxon>
        <taxon>Embryophyta</taxon>
        <taxon>Tracheophyta</taxon>
        <taxon>Spermatophyta</taxon>
        <taxon>Magnoliopsida</taxon>
        <taxon>eudicotyledons</taxon>
        <taxon>Gunneridae</taxon>
        <taxon>Pentapetalae</taxon>
        <taxon>rosids</taxon>
        <taxon>malvids</taxon>
        <taxon>Malvales</taxon>
        <taxon>Malvaceae</taxon>
        <taxon>Malvoideae</taxon>
        <taxon>Gossypium</taxon>
    </lineage>
</organism>
<evidence type="ECO:0000256" key="1">
    <source>
        <dbReference type="SAM" id="MobiDB-lite"/>
    </source>
</evidence>
<proteinExistence type="predicted"/>
<dbReference type="AlphaFoldDB" id="A0A9D3VVR4"/>
<gene>
    <name evidence="2" type="ORF">J1N35_015153</name>
</gene>
<evidence type="ECO:0000313" key="3">
    <source>
        <dbReference type="Proteomes" id="UP000828251"/>
    </source>
</evidence>
<dbReference type="Proteomes" id="UP000828251">
    <property type="component" value="Unassembled WGS sequence"/>
</dbReference>
<keyword evidence="3" id="KW-1185">Reference proteome</keyword>
<sequence length="307" mass="34026">MRIYPVMCFKCSFYGHSKENFSSMVQPPKVIENEEASANVTVAPALADDGDYGPWMLVEQRSRRSSTEGAKKGNSSKRGEFSGSRFQSLADSDVGLSDGTSNKGGWKLNKTLKGPGNRFKNPKNSRPSFADSMKKTVELIILKMKGNSANDLERHLEDNRKLPPPNRQGLLSRGIVATFLNDTTGLWMGSGFMTLRLSRPKRLIFFQNLYGENPGNYGNIPPSAFPSLSTDDAYFLGRSVTKEEIMAALFYMAPLKAPGSDGFQAAFFQNHWDTIGDALCEWVKKVFEGGIIDPEFNNTHIVLISKV</sequence>
<protein>
    <submittedName>
        <fullName evidence="2">Uncharacterized protein</fullName>
    </submittedName>
</protein>
<dbReference type="EMBL" id="JAIQCV010000005">
    <property type="protein sequence ID" value="KAH1098232.1"/>
    <property type="molecule type" value="Genomic_DNA"/>
</dbReference>
<name>A0A9D3VVR4_9ROSI</name>
<accession>A0A9D3VVR4</accession>
<reference evidence="2 3" key="1">
    <citation type="journal article" date="2021" name="Plant Biotechnol. J.">
        <title>Multi-omics assisted identification of the key and species-specific regulatory components of drought-tolerant mechanisms in Gossypium stocksii.</title>
        <authorList>
            <person name="Yu D."/>
            <person name="Ke L."/>
            <person name="Zhang D."/>
            <person name="Wu Y."/>
            <person name="Sun Y."/>
            <person name="Mei J."/>
            <person name="Sun J."/>
            <person name="Sun Y."/>
        </authorList>
    </citation>
    <scope>NUCLEOTIDE SEQUENCE [LARGE SCALE GENOMIC DNA]</scope>
    <source>
        <strain evidence="3">cv. E1</strain>
        <tissue evidence="2">Leaf</tissue>
    </source>
</reference>
<comment type="caution">
    <text evidence="2">The sequence shown here is derived from an EMBL/GenBank/DDBJ whole genome shotgun (WGS) entry which is preliminary data.</text>
</comment>